<evidence type="ECO:0000256" key="14">
    <source>
        <dbReference type="SAM" id="MobiDB-lite"/>
    </source>
</evidence>
<comment type="subcellular location">
    <subcellularLocation>
        <location evidence="2">Golgi apparatus membrane</location>
        <topology evidence="2">Single-pass type II membrane protein</topology>
    </subcellularLocation>
</comment>
<dbReference type="InterPro" id="IPR052463">
    <property type="entry name" value="O-linked_mannose_GnT"/>
</dbReference>
<feature type="compositionally biased region" description="Basic and acidic residues" evidence="14">
    <location>
        <begin position="130"/>
        <end position="150"/>
    </location>
</feature>
<dbReference type="InterPro" id="IPR004139">
    <property type="entry name" value="Glyco_trans_13"/>
</dbReference>
<keyword evidence="8" id="KW-0479">Metal-binding</keyword>
<evidence type="ECO:0000256" key="13">
    <source>
        <dbReference type="ARBA" id="ARBA00023211"/>
    </source>
</evidence>
<proteinExistence type="inferred from homology"/>
<keyword evidence="9" id="KW-0735">Signal-anchor</keyword>
<keyword evidence="10" id="KW-1133">Transmembrane helix</keyword>
<dbReference type="GO" id="GO:0016266">
    <property type="term" value="P:protein O-linked glycosylation via N-acetyl-galactosamine"/>
    <property type="evidence" value="ECO:0007669"/>
    <property type="project" value="TreeGrafter"/>
</dbReference>
<dbReference type="PANTHER" id="PTHR46396">
    <property type="entry name" value="PROTEIN O-LINKED-MANNOSE BETA-1,2-N-ACETYLGLUCOSAMINYLTRANSFERASE 1"/>
    <property type="match status" value="1"/>
</dbReference>
<dbReference type="InterPro" id="IPR029044">
    <property type="entry name" value="Nucleotide-diphossugar_trans"/>
</dbReference>
<keyword evidence="16" id="KW-1185">Reference proteome</keyword>
<keyword evidence="5" id="KW-0328">Glycosyltransferase</keyword>
<comment type="similarity">
    <text evidence="4">Belongs to the glycosyltransferase 13 family.</text>
</comment>
<feature type="domain" description="ILEI/PANDER" evidence="15">
    <location>
        <begin position="204"/>
        <end position="278"/>
    </location>
</feature>
<evidence type="ECO:0000256" key="3">
    <source>
        <dbReference type="ARBA" id="ARBA00004922"/>
    </source>
</evidence>
<sequence length="746" mass="85035">MGVTSTIKRRILGRLHPLFKRLMLPACGLLIVVHIATWSDRSLPEAPEIHRVLPGEALDPLVKPKIHNPHDKRPSNAFESVLRSAAEVEDLQGPDDDAPVVSLTKKNTPSDTRRNKGFQKNEQALQVEAPKGEDDKMKKVKRESDDLRDSEWSMSKMNISGNEKVKFPGHKISEDTVTLTVMSSADKVFMSINKREIYRGLTQRGMHVVVLHQHTGKSVAARVFDTFNNGTEEEMVEQDEAATGLTWKGRNKLREMGSRFADRINFRDMWILVTIKGGLKLAESFSNVAVEDTAYEWGGPLFLRTDFDLEATAGLCPWGKSDHAQLRQRFCQRFDGYGDLCKCSVKNFEDVFFKTDPQVFKDLEGNPFHKELAVAVLASDRPHYLYRTLKALREAGGEKNSRIVVLVEKEHREIAALTKIFGYHLIVTGQRPGENVTVPVRVRDKVQYAFRELMGASFPANTIPEGMKAVPSIPTLRTDYLVILEDDMEVSLDFFKYLHSLAPVLKKDETVAGITAFNFNSYNSAADSLVDFYRTDRLQALALLVPSRTLHEYLIPGWPTLESPLRWHSGLQRELDKKTSLSIIYPEISRCRHFGYSGHQIHGSLQKAFFDTHRISLTTSYEIPKQNIERLELTSYDQWQLQTIKNSKPVSFNFCKYAYPYGEDPIVVYVEYDGNMDNDKQLLALLKCFGAWHLYAEGEWRRTWHLRYNGHPVTVVAVPASPYSNLKPADYKMEDMTKEKQEGENI</sequence>
<dbReference type="UniPathway" id="UPA00378"/>
<organism evidence="16 17">
    <name type="scientific">Hyalella azteca</name>
    <name type="common">Amphipod</name>
    <dbReference type="NCBI Taxonomy" id="294128"/>
    <lineage>
        <taxon>Eukaryota</taxon>
        <taxon>Metazoa</taxon>
        <taxon>Ecdysozoa</taxon>
        <taxon>Arthropoda</taxon>
        <taxon>Crustacea</taxon>
        <taxon>Multicrustacea</taxon>
        <taxon>Malacostraca</taxon>
        <taxon>Eumalacostraca</taxon>
        <taxon>Peracarida</taxon>
        <taxon>Amphipoda</taxon>
        <taxon>Senticaudata</taxon>
        <taxon>Talitrida</taxon>
        <taxon>Talitroidea</taxon>
        <taxon>Hyalellidae</taxon>
        <taxon>Hyalella</taxon>
    </lineage>
</organism>
<evidence type="ECO:0000256" key="6">
    <source>
        <dbReference type="ARBA" id="ARBA00022679"/>
    </source>
</evidence>
<feature type="compositionally biased region" description="Acidic residues" evidence="14">
    <location>
        <begin position="89"/>
        <end position="98"/>
    </location>
</feature>
<dbReference type="GO" id="GO:0046872">
    <property type="term" value="F:metal ion binding"/>
    <property type="evidence" value="ECO:0007669"/>
    <property type="project" value="UniProtKB-KW"/>
</dbReference>
<dbReference type="GO" id="GO:0000139">
    <property type="term" value="C:Golgi membrane"/>
    <property type="evidence" value="ECO:0007669"/>
    <property type="project" value="UniProtKB-SubCell"/>
</dbReference>
<evidence type="ECO:0000256" key="8">
    <source>
        <dbReference type="ARBA" id="ARBA00022723"/>
    </source>
</evidence>
<dbReference type="Proteomes" id="UP000694843">
    <property type="component" value="Unplaced"/>
</dbReference>
<dbReference type="GO" id="GO:0047223">
    <property type="term" value="F:beta-1,3-galactosyl-O-glycosyl-glycoprotein beta-1,3-N-acetylglucosaminyltransferase activity"/>
    <property type="evidence" value="ECO:0007669"/>
    <property type="project" value="TreeGrafter"/>
</dbReference>
<dbReference type="Pfam" id="PF03071">
    <property type="entry name" value="GNT-I"/>
    <property type="match status" value="1"/>
</dbReference>
<dbReference type="AlphaFoldDB" id="A0A8B7P5H7"/>
<reference evidence="17" key="1">
    <citation type="submission" date="2025-08" db="UniProtKB">
        <authorList>
            <consortium name="RefSeq"/>
        </authorList>
    </citation>
    <scope>IDENTIFICATION</scope>
    <source>
        <tissue evidence="17">Whole organism</tissue>
    </source>
</reference>
<evidence type="ECO:0000313" key="16">
    <source>
        <dbReference type="Proteomes" id="UP000694843"/>
    </source>
</evidence>
<evidence type="ECO:0000259" key="15">
    <source>
        <dbReference type="Pfam" id="PF15711"/>
    </source>
</evidence>
<evidence type="ECO:0000256" key="12">
    <source>
        <dbReference type="ARBA" id="ARBA00023136"/>
    </source>
</evidence>
<evidence type="ECO:0000256" key="7">
    <source>
        <dbReference type="ARBA" id="ARBA00022692"/>
    </source>
</evidence>
<dbReference type="SUPFAM" id="SSF53448">
    <property type="entry name" value="Nucleotide-diphospho-sugar transferases"/>
    <property type="match status" value="1"/>
</dbReference>
<comment type="cofactor">
    <cofactor evidence="1">
        <name>Mn(2+)</name>
        <dbReference type="ChEBI" id="CHEBI:29035"/>
    </cofactor>
</comment>
<dbReference type="Pfam" id="PF15711">
    <property type="entry name" value="ILEI"/>
    <property type="match status" value="1"/>
</dbReference>
<evidence type="ECO:0000256" key="5">
    <source>
        <dbReference type="ARBA" id="ARBA00022676"/>
    </source>
</evidence>
<evidence type="ECO:0000313" key="17">
    <source>
        <dbReference type="RefSeq" id="XP_018021187.2"/>
    </source>
</evidence>
<dbReference type="GeneID" id="108677478"/>
<evidence type="ECO:0000256" key="9">
    <source>
        <dbReference type="ARBA" id="ARBA00022968"/>
    </source>
</evidence>
<comment type="pathway">
    <text evidence="3">Protein modification; protein glycosylation.</text>
</comment>
<dbReference type="KEGG" id="hazt:108677478"/>
<dbReference type="Gene3D" id="3.90.550.10">
    <property type="entry name" value="Spore Coat Polysaccharide Biosynthesis Protein SpsA, Chain A"/>
    <property type="match status" value="1"/>
</dbReference>
<dbReference type="PANTHER" id="PTHR46396:SF2">
    <property type="entry name" value="ILEI_PANDER DOMAIN-CONTAINING PROTEIN"/>
    <property type="match status" value="1"/>
</dbReference>
<keyword evidence="12" id="KW-0472">Membrane</keyword>
<dbReference type="RefSeq" id="XP_018021187.2">
    <property type="nucleotide sequence ID" value="XM_018165698.2"/>
</dbReference>
<protein>
    <submittedName>
        <fullName evidence="17">Protein O-linked-mannose beta-1,2-N-acetylglucosaminyltransferase 1</fullName>
    </submittedName>
</protein>
<keyword evidence="11" id="KW-0333">Golgi apparatus</keyword>
<dbReference type="InterPro" id="IPR039477">
    <property type="entry name" value="ILEI/PANDER_dom"/>
</dbReference>
<accession>A0A8B7P5H7</accession>
<keyword evidence="7" id="KW-0812">Transmembrane</keyword>
<evidence type="ECO:0000256" key="1">
    <source>
        <dbReference type="ARBA" id="ARBA00001936"/>
    </source>
</evidence>
<dbReference type="OrthoDB" id="6361914at2759"/>
<gene>
    <name evidence="17" type="primary">LOC108677478</name>
</gene>
<evidence type="ECO:0000256" key="4">
    <source>
        <dbReference type="ARBA" id="ARBA00006492"/>
    </source>
</evidence>
<keyword evidence="6" id="KW-0808">Transferase</keyword>
<keyword evidence="13" id="KW-0464">Manganese</keyword>
<evidence type="ECO:0000256" key="11">
    <source>
        <dbReference type="ARBA" id="ARBA00023034"/>
    </source>
</evidence>
<evidence type="ECO:0000256" key="10">
    <source>
        <dbReference type="ARBA" id="ARBA00022989"/>
    </source>
</evidence>
<evidence type="ECO:0000256" key="2">
    <source>
        <dbReference type="ARBA" id="ARBA00004323"/>
    </source>
</evidence>
<feature type="region of interest" description="Disordered" evidence="14">
    <location>
        <begin position="89"/>
        <end position="150"/>
    </location>
</feature>
<name>A0A8B7P5H7_HYAAZ</name>